<proteinExistence type="predicted"/>
<organism evidence="2 3">
    <name type="scientific">Leeuwenhoekiella aequorea</name>
    <dbReference type="NCBI Taxonomy" id="283736"/>
    <lineage>
        <taxon>Bacteria</taxon>
        <taxon>Pseudomonadati</taxon>
        <taxon>Bacteroidota</taxon>
        <taxon>Flavobacteriia</taxon>
        <taxon>Flavobacteriales</taxon>
        <taxon>Flavobacteriaceae</taxon>
        <taxon>Leeuwenhoekiella</taxon>
    </lineage>
</organism>
<dbReference type="RefSeq" id="WP_128756535.1">
    <property type="nucleotide sequence ID" value="NZ_QOVM01000001.1"/>
</dbReference>
<reference evidence="2 3" key="1">
    <citation type="submission" date="2018-07" db="EMBL/GenBank/DDBJ databases">
        <title>Leeuwenhoekiella genomics.</title>
        <authorList>
            <person name="Tahon G."/>
            <person name="Willems A."/>
        </authorList>
    </citation>
    <scope>NUCLEOTIDE SEQUENCE [LARGE SCALE GENOMIC DNA]</scope>
    <source>
        <strain evidence="2 3">LMG 22550</strain>
    </source>
</reference>
<dbReference type="EMBL" id="QOVM01000001">
    <property type="protein sequence ID" value="RXG24820.1"/>
    <property type="molecule type" value="Genomic_DNA"/>
</dbReference>
<dbReference type="InterPro" id="IPR032710">
    <property type="entry name" value="NTF2-like_dom_sf"/>
</dbReference>
<evidence type="ECO:0000313" key="2">
    <source>
        <dbReference type="EMBL" id="RXG24820.1"/>
    </source>
</evidence>
<gene>
    <name evidence="2" type="ORF">DSM00_616</name>
</gene>
<accession>A0A4Q0PD79</accession>
<sequence>MHPNEELLNTFYKSFKDHNPKEMTACYGKNITFADPAFGHIKGDRVRAMWHMLIERGGDDLTIKYEDIQADDYTGSAKWVATYYFGPNRRKVVNHVVGTFYFQNGKILQHTDHFNLWKWSRQALGVKGLLLGWSDYMKLKIQQESSKKLSLYLQKMRTFEHTQL</sequence>
<dbReference type="SUPFAM" id="SSF54427">
    <property type="entry name" value="NTF2-like"/>
    <property type="match status" value="1"/>
</dbReference>
<evidence type="ECO:0000259" key="1">
    <source>
        <dbReference type="Pfam" id="PF12680"/>
    </source>
</evidence>
<feature type="domain" description="SnoaL-like" evidence="1">
    <location>
        <begin position="10"/>
        <end position="110"/>
    </location>
</feature>
<evidence type="ECO:0000313" key="3">
    <source>
        <dbReference type="Proteomes" id="UP000289238"/>
    </source>
</evidence>
<comment type="caution">
    <text evidence="2">The sequence shown here is derived from an EMBL/GenBank/DDBJ whole genome shotgun (WGS) entry which is preliminary data.</text>
</comment>
<dbReference type="AlphaFoldDB" id="A0A4Q0PD79"/>
<name>A0A4Q0PD79_9FLAO</name>
<keyword evidence="3" id="KW-1185">Reference proteome</keyword>
<dbReference type="Proteomes" id="UP000289238">
    <property type="component" value="Unassembled WGS sequence"/>
</dbReference>
<dbReference type="Gene3D" id="3.10.450.50">
    <property type="match status" value="1"/>
</dbReference>
<dbReference type="InterPro" id="IPR037401">
    <property type="entry name" value="SnoaL-like"/>
</dbReference>
<protein>
    <submittedName>
        <fullName evidence="2">SnoaL-like protein</fullName>
    </submittedName>
</protein>
<dbReference type="Pfam" id="PF12680">
    <property type="entry name" value="SnoaL_2"/>
    <property type="match status" value="1"/>
</dbReference>
<dbReference type="OrthoDB" id="391735at2"/>